<dbReference type="CDD" id="cd00190">
    <property type="entry name" value="Tryp_SPc"/>
    <property type="match status" value="1"/>
</dbReference>
<keyword evidence="5" id="KW-1185">Reference proteome</keyword>
<dbReference type="InterPro" id="IPR009003">
    <property type="entry name" value="Peptidase_S1_PA"/>
</dbReference>
<keyword evidence="3" id="KW-0732">Signal</keyword>
<dbReference type="GO" id="GO:0030141">
    <property type="term" value="C:secretory granule"/>
    <property type="evidence" value="ECO:0007669"/>
    <property type="project" value="TreeGrafter"/>
</dbReference>
<gene>
    <name evidence="6" type="primary">LOC101333978</name>
</gene>
<protein>
    <submittedName>
        <fullName evidence="6">Kallikrein-9 isoform X1</fullName>
    </submittedName>
</protein>
<dbReference type="FunFam" id="2.40.10.10:FF:000021">
    <property type="entry name" value="Kallikrein 1"/>
    <property type="match status" value="1"/>
</dbReference>
<dbReference type="InterPro" id="IPR018114">
    <property type="entry name" value="TRYPSIN_HIS"/>
</dbReference>
<dbReference type="PRINTS" id="PR00722">
    <property type="entry name" value="CHYMOTRYPSIN"/>
</dbReference>
<dbReference type="Proteomes" id="UP000245320">
    <property type="component" value="Chromosome 19"/>
</dbReference>
<dbReference type="InterPro" id="IPR001254">
    <property type="entry name" value="Trypsin_dom"/>
</dbReference>
<evidence type="ECO:0000313" key="6">
    <source>
        <dbReference type="RefSeq" id="XP_019782852.1"/>
    </source>
</evidence>
<evidence type="ECO:0000256" key="2">
    <source>
        <dbReference type="ARBA" id="ARBA00023157"/>
    </source>
</evidence>
<sequence>MRLGFICALLSLLEGQSWADTRAIGGKECRPNSQPWQVGLFFLTRLFCGATLISDRWLLTAAHCRKPFLWVRLGEHHLWKWEGTEQLFWATDFFPHPGFNKDLSAHDHNDDIMLIRLPRKALLGPAVQPLKLSRTCVSPGTQCLISGWGATSSPKVQYPLTLQCATISILEPKLCQRAYPGHILYRMLCAGLWEGGRGPCQVRPPLGRRGMGILRGFQGPGGEGSWGPRLPGSEQGRSWETWVVGGGGTRARIPGSKGGGDWGLDSMSWGRSCPQC</sequence>
<dbReference type="RefSeq" id="XP_019782852.1">
    <property type="nucleotide sequence ID" value="XM_019927293.2"/>
</dbReference>
<feature type="domain" description="Peptidase S1" evidence="4">
    <location>
        <begin position="23"/>
        <end position="268"/>
    </location>
</feature>
<accession>A0A2U4APG4</accession>
<name>A0A2U4APG4_TURTR</name>
<organism evidence="5 6">
    <name type="scientific">Tursiops truncatus</name>
    <name type="common">Atlantic bottle-nosed dolphin</name>
    <name type="synonym">Delphinus truncatus</name>
    <dbReference type="NCBI Taxonomy" id="9739"/>
    <lineage>
        <taxon>Eukaryota</taxon>
        <taxon>Metazoa</taxon>
        <taxon>Chordata</taxon>
        <taxon>Craniata</taxon>
        <taxon>Vertebrata</taxon>
        <taxon>Euteleostomi</taxon>
        <taxon>Mammalia</taxon>
        <taxon>Eutheria</taxon>
        <taxon>Laurasiatheria</taxon>
        <taxon>Artiodactyla</taxon>
        <taxon>Whippomorpha</taxon>
        <taxon>Cetacea</taxon>
        <taxon>Odontoceti</taxon>
        <taxon>Delphinidae</taxon>
        <taxon>Tursiops</taxon>
    </lineage>
</organism>
<dbReference type="PROSITE" id="PS00134">
    <property type="entry name" value="TRYPSIN_HIS"/>
    <property type="match status" value="1"/>
</dbReference>
<keyword evidence="1" id="KW-0865">Zymogen</keyword>
<dbReference type="PANTHER" id="PTHR24271">
    <property type="entry name" value="KALLIKREIN-RELATED"/>
    <property type="match status" value="1"/>
</dbReference>
<dbReference type="PROSITE" id="PS50240">
    <property type="entry name" value="TRYPSIN_DOM"/>
    <property type="match status" value="1"/>
</dbReference>
<keyword evidence="2" id="KW-1015">Disulfide bond</keyword>
<evidence type="ECO:0000313" key="5">
    <source>
        <dbReference type="Proteomes" id="UP000245320"/>
    </source>
</evidence>
<dbReference type="Pfam" id="PF00089">
    <property type="entry name" value="Trypsin"/>
    <property type="match status" value="1"/>
</dbReference>
<dbReference type="SMART" id="SM00020">
    <property type="entry name" value="Tryp_SPc"/>
    <property type="match status" value="1"/>
</dbReference>
<dbReference type="GO" id="GO:0004252">
    <property type="term" value="F:serine-type endopeptidase activity"/>
    <property type="evidence" value="ECO:0007669"/>
    <property type="project" value="InterPro"/>
</dbReference>
<reference evidence="6" key="1">
    <citation type="submission" date="2025-08" db="UniProtKB">
        <authorList>
            <consortium name="RefSeq"/>
        </authorList>
    </citation>
    <scope>IDENTIFICATION</scope>
    <source>
        <tissue evidence="6">Spleen</tissue>
    </source>
</reference>
<feature type="signal peptide" evidence="3">
    <location>
        <begin position="1"/>
        <end position="19"/>
    </location>
</feature>
<dbReference type="OrthoDB" id="9669839at2759"/>
<dbReference type="Gene3D" id="2.40.10.10">
    <property type="entry name" value="Trypsin-like serine proteases"/>
    <property type="match status" value="2"/>
</dbReference>
<proteinExistence type="predicted"/>
<evidence type="ECO:0000256" key="1">
    <source>
        <dbReference type="ARBA" id="ARBA00023145"/>
    </source>
</evidence>
<dbReference type="InParanoid" id="A0A2U4APG4"/>
<dbReference type="GO" id="GO:0006508">
    <property type="term" value="P:proteolysis"/>
    <property type="evidence" value="ECO:0007669"/>
    <property type="project" value="InterPro"/>
</dbReference>
<dbReference type="InterPro" id="IPR043504">
    <property type="entry name" value="Peptidase_S1_PA_chymotrypsin"/>
</dbReference>
<evidence type="ECO:0000256" key="3">
    <source>
        <dbReference type="SAM" id="SignalP"/>
    </source>
</evidence>
<dbReference type="SUPFAM" id="SSF50494">
    <property type="entry name" value="Trypsin-like serine proteases"/>
    <property type="match status" value="1"/>
</dbReference>
<dbReference type="PANTHER" id="PTHR24271:SF57">
    <property type="entry name" value="KALLIKREIN-9"/>
    <property type="match status" value="1"/>
</dbReference>
<dbReference type="GeneID" id="101333978"/>
<dbReference type="InterPro" id="IPR001314">
    <property type="entry name" value="Peptidase_S1A"/>
</dbReference>
<evidence type="ECO:0000259" key="4">
    <source>
        <dbReference type="PROSITE" id="PS50240"/>
    </source>
</evidence>
<feature type="chain" id="PRO_5015470699" evidence="3">
    <location>
        <begin position="20"/>
        <end position="276"/>
    </location>
</feature>
<dbReference type="AlphaFoldDB" id="A0A2U4APG4"/>